<comment type="caution">
    <text evidence="1">Lacks conserved residue(s) required for the propagation of feature annotation.</text>
</comment>
<protein>
    <recommendedName>
        <fullName evidence="1">Thiamine-monophosphate kinase</fullName>
        <shortName evidence="1">TMP kinase</shortName>
        <shortName evidence="1">Thiamine-phosphate kinase</shortName>
        <ecNumber evidence="1">2.7.4.16</ecNumber>
    </recommendedName>
</protein>
<dbReference type="AlphaFoldDB" id="A0A2T6BRZ0"/>
<keyword evidence="5" id="KW-1185">Reference proteome</keyword>
<feature type="binding site" evidence="1">
    <location>
        <position position="104"/>
    </location>
    <ligand>
        <name>ATP</name>
        <dbReference type="ChEBI" id="CHEBI:30616"/>
    </ligand>
</feature>
<dbReference type="GO" id="GO:0000287">
    <property type="term" value="F:magnesium ion binding"/>
    <property type="evidence" value="ECO:0007669"/>
    <property type="project" value="UniProtKB-UniRule"/>
</dbReference>
<feature type="binding site" evidence="1">
    <location>
        <position position="148"/>
    </location>
    <ligand>
        <name>ATP</name>
        <dbReference type="ChEBI" id="CHEBI:30616"/>
    </ligand>
</feature>
<feature type="binding site" evidence="1">
    <location>
        <position position="218"/>
    </location>
    <ligand>
        <name>ATP</name>
        <dbReference type="ChEBI" id="CHEBI:30616"/>
    </ligand>
</feature>
<dbReference type="Pfam" id="PF02769">
    <property type="entry name" value="AIRS_C"/>
    <property type="match status" value="1"/>
</dbReference>
<dbReference type="SUPFAM" id="SSF55326">
    <property type="entry name" value="PurM N-terminal domain-like"/>
    <property type="match status" value="1"/>
</dbReference>
<keyword evidence="1" id="KW-0479">Metal-binding</keyword>
<name>A0A2T6BRZ0_9BACL</name>
<dbReference type="Proteomes" id="UP000244240">
    <property type="component" value="Unassembled WGS sequence"/>
</dbReference>
<dbReference type="UniPathway" id="UPA00060">
    <property type="reaction ID" value="UER00142"/>
</dbReference>
<comment type="catalytic activity">
    <reaction evidence="1">
        <text>thiamine phosphate + ATP = thiamine diphosphate + ADP</text>
        <dbReference type="Rhea" id="RHEA:15913"/>
        <dbReference type="ChEBI" id="CHEBI:30616"/>
        <dbReference type="ChEBI" id="CHEBI:37575"/>
        <dbReference type="ChEBI" id="CHEBI:58937"/>
        <dbReference type="ChEBI" id="CHEBI:456216"/>
        <dbReference type="EC" id="2.7.4.16"/>
    </reaction>
</comment>
<comment type="function">
    <text evidence="1">Catalyzes the ATP-dependent phosphorylation of thiamine-monophosphate (TMP) to form thiamine-pyrophosphate (TPP), the active form of vitamin B1.</text>
</comment>
<feature type="binding site" evidence="1">
    <location>
        <position position="45"/>
    </location>
    <ligand>
        <name>Mg(2+)</name>
        <dbReference type="ChEBI" id="CHEBI:18420"/>
        <label>2</label>
    </ligand>
</feature>
<feature type="binding site" evidence="1">
    <location>
        <position position="28"/>
    </location>
    <ligand>
        <name>Mg(2+)</name>
        <dbReference type="ChEBI" id="CHEBI:18420"/>
        <label>4</label>
    </ligand>
</feature>
<feature type="binding site" evidence="1">
    <location>
        <position position="325"/>
    </location>
    <ligand>
        <name>substrate</name>
    </ligand>
</feature>
<feature type="binding site" evidence="1">
    <location>
        <position position="74"/>
    </location>
    <ligand>
        <name>Mg(2+)</name>
        <dbReference type="ChEBI" id="CHEBI:18420"/>
        <label>4</label>
    </ligand>
</feature>
<feature type="binding site" evidence="1">
    <location>
        <position position="74"/>
    </location>
    <ligand>
        <name>Mg(2+)</name>
        <dbReference type="ChEBI" id="CHEBI:18420"/>
        <label>2</label>
    </ligand>
</feature>
<comment type="miscellaneous">
    <text evidence="1">Reaction mechanism of ThiL seems to utilize a direct, inline transfer of the gamma-phosphate of ATP to TMP rather than a phosphorylated enzyme intermediate.</text>
</comment>
<dbReference type="NCBIfam" id="TIGR01379">
    <property type="entry name" value="thiL"/>
    <property type="match status" value="1"/>
</dbReference>
<feature type="binding site" evidence="1">
    <location>
        <position position="122"/>
    </location>
    <ligand>
        <name>Mg(2+)</name>
        <dbReference type="ChEBI" id="CHEBI:18420"/>
        <label>1</label>
    </ligand>
</feature>
<evidence type="ECO:0000259" key="3">
    <source>
        <dbReference type="Pfam" id="PF02769"/>
    </source>
</evidence>
<comment type="similarity">
    <text evidence="1">Belongs to the thiamine-monophosphate kinase family.</text>
</comment>
<dbReference type="GO" id="GO:0009229">
    <property type="term" value="P:thiamine diphosphate biosynthetic process"/>
    <property type="evidence" value="ECO:0007669"/>
    <property type="project" value="UniProtKB-UniRule"/>
</dbReference>
<dbReference type="CDD" id="cd02194">
    <property type="entry name" value="ThiL"/>
    <property type="match status" value="1"/>
</dbReference>
<evidence type="ECO:0000313" key="5">
    <source>
        <dbReference type="Proteomes" id="UP000244240"/>
    </source>
</evidence>
<dbReference type="PIRSF" id="PIRSF005303">
    <property type="entry name" value="Thiam_monoph_kin"/>
    <property type="match status" value="1"/>
</dbReference>
<dbReference type="HAMAP" id="MF_02128">
    <property type="entry name" value="TMP_kinase"/>
    <property type="match status" value="1"/>
</dbReference>
<dbReference type="OrthoDB" id="9802811at2"/>
<dbReference type="GO" id="GO:0009030">
    <property type="term" value="F:thiamine-phosphate kinase activity"/>
    <property type="evidence" value="ECO:0007669"/>
    <property type="project" value="UniProtKB-UniRule"/>
</dbReference>
<dbReference type="InterPro" id="IPR036921">
    <property type="entry name" value="PurM-like_N_sf"/>
</dbReference>
<sequence>MSEFSLIRSLLKNRGSAPPEVEVDAGDDAAVLKPARDRSTVFTCDTMVETVHFRTGTMEPDDIGWKCMAANISDVAAMGGTPSCALVSLAVPETWRGEELKGLYAGMREICRRFGVRIVGGDTVRSPEHLVVTVALIGEVEPDRSLLRSHGRPGDVVFVTGELGASKAGLHLLMSDPHPELLRRYPGLVEAHRRPVPGVEAGRWLLGTGQRIACDDVSDGLAQEAWEIAEASRVRLVLEGERIPISSETRRYAEEVGEDPLEWAFSGGEDFCLVGTVSREHWPGLMREAEDSGLRLFPIGWVEEGSPGVDWIVDGNRKERTRRGYDHFTDG</sequence>
<dbReference type="EC" id="2.7.4.16" evidence="1"/>
<feature type="binding site" evidence="1">
    <location>
        <begin position="121"/>
        <end position="122"/>
    </location>
    <ligand>
        <name>ATP</name>
        <dbReference type="ChEBI" id="CHEBI:30616"/>
    </ligand>
</feature>
<dbReference type="InterPro" id="IPR010918">
    <property type="entry name" value="PurM-like_C_dom"/>
</dbReference>
<dbReference type="GO" id="GO:0005524">
    <property type="term" value="F:ATP binding"/>
    <property type="evidence" value="ECO:0007669"/>
    <property type="project" value="UniProtKB-UniRule"/>
</dbReference>
<feature type="binding site" evidence="1">
    <location>
        <position position="219"/>
    </location>
    <ligand>
        <name>Mg(2+)</name>
        <dbReference type="ChEBI" id="CHEBI:18420"/>
        <label>5</label>
    </ligand>
</feature>
<keyword evidence="1" id="KW-0784">Thiamine biosynthesis</keyword>
<gene>
    <name evidence="1" type="primary">thiL</name>
    <name evidence="4" type="ORF">C8P63_11420</name>
</gene>
<feature type="binding site" evidence="1">
    <location>
        <position position="28"/>
    </location>
    <ligand>
        <name>Mg(2+)</name>
        <dbReference type="ChEBI" id="CHEBI:18420"/>
        <label>3</label>
    </ligand>
</feature>
<evidence type="ECO:0000313" key="4">
    <source>
        <dbReference type="EMBL" id="PTX58850.1"/>
    </source>
</evidence>
<feature type="binding site" evidence="1">
    <location>
        <position position="43"/>
    </location>
    <ligand>
        <name>Mg(2+)</name>
        <dbReference type="ChEBI" id="CHEBI:18420"/>
        <label>4</label>
    </ligand>
</feature>
<dbReference type="SUPFAM" id="SSF56042">
    <property type="entry name" value="PurM C-terminal domain-like"/>
    <property type="match status" value="1"/>
</dbReference>
<feature type="domain" description="PurM-like C-terminal" evidence="3">
    <location>
        <begin position="152"/>
        <end position="306"/>
    </location>
</feature>
<keyword evidence="1" id="KW-0067">ATP-binding</keyword>
<dbReference type="GO" id="GO:0009228">
    <property type="term" value="P:thiamine biosynthetic process"/>
    <property type="evidence" value="ECO:0007669"/>
    <property type="project" value="UniProtKB-KW"/>
</dbReference>
<dbReference type="InterPro" id="IPR036676">
    <property type="entry name" value="PurM-like_C_sf"/>
</dbReference>
<keyword evidence="1" id="KW-0460">Magnesium</keyword>
<feature type="binding site" evidence="1">
    <location>
        <position position="269"/>
    </location>
    <ligand>
        <name>substrate</name>
    </ligand>
</feature>
<proteinExistence type="inferred from homology"/>
<dbReference type="Pfam" id="PF00586">
    <property type="entry name" value="AIRS"/>
    <property type="match status" value="1"/>
</dbReference>
<organism evidence="4 5">
    <name type="scientific">Melghirimyces profundicolus</name>
    <dbReference type="NCBI Taxonomy" id="1242148"/>
    <lineage>
        <taxon>Bacteria</taxon>
        <taxon>Bacillati</taxon>
        <taxon>Bacillota</taxon>
        <taxon>Bacilli</taxon>
        <taxon>Bacillales</taxon>
        <taxon>Thermoactinomycetaceae</taxon>
        <taxon>Melghirimyces</taxon>
    </lineage>
</organism>
<dbReference type="Gene3D" id="3.90.650.10">
    <property type="entry name" value="PurM-like C-terminal domain"/>
    <property type="match status" value="1"/>
</dbReference>
<keyword evidence="1" id="KW-0808">Transferase</keyword>
<comment type="pathway">
    <text evidence="1">Cofactor biosynthesis; thiamine diphosphate biosynthesis; thiamine diphosphate from thiamine phosphate: step 1/1.</text>
</comment>
<feature type="domain" description="PurM-like N-terminal" evidence="2">
    <location>
        <begin position="26"/>
        <end position="140"/>
    </location>
</feature>
<keyword evidence="1 4" id="KW-0418">Kinase</keyword>
<feature type="binding site" evidence="1">
    <location>
        <position position="45"/>
    </location>
    <ligand>
        <name>Mg(2+)</name>
        <dbReference type="ChEBI" id="CHEBI:18420"/>
        <label>1</label>
    </ligand>
</feature>
<dbReference type="RefSeq" id="WP_108024009.1">
    <property type="nucleotide sequence ID" value="NZ_QBKR01000014.1"/>
</dbReference>
<evidence type="ECO:0000256" key="1">
    <source>
        <dbReference type="HAMAP-Rule" id="MF_02128"/>
    </source>
</evidence>
<dbReference type="PANTHER" id="PTHR30270:SF0">
    <property type="entry name" value="THIAMINE-MONOPHOSPHATE KINASE"/>
    <property type="match status" value="1"/>
</dbReference>
<feature type="binding site" evidence="1">
    <location>
        <position position="74"/>
    </location>
    <ligand>
        <name>Mg(2+)</name>
        <dbReference type="ChEBI" id="CHEBI:18420"/>
        <label>3</label>
    </ligand>
</feature>
<dbReference type="PANTHER" id="PTHR30270">
    <property type="entry name" value="THIAMINE-MONOPHOSPHATE KINASE"/>
    <property type="match status" value="1"/>
</dbReference>
<keyword evidence="1" id="KW-0547">Nucleotide-binding</keyword>
<dbReference type="EMBL" id="QBKR01000014">
    <property type="protein sequence ID" value="PTX58850.1"/>
    <property type="molecule type" value="Genomic_DNA"/>
</dbReference>
<dbReference type="Gene3D" id="3.30.1330.10">
    <property type="entry name" value="PurM-like, N-terminal domain"/>
    <property type="match status" value="1"/>
</dbReference>
<evidence type="ECO:0000259" key="2">
    <source>
        <dbReference type="Pfam" id="PF00586"/>
    </source>
</evidence>
<dbReference type="InterPro" id="IPR016188">
    <property type="entry name" value="PurM-like_N"/>
</dbReference>
<dbReference type="InterPro" id="IPR006283">
    <property type="entry name" value="ThiL-like"/>
</dbReference>
<feature type="binding site" evidence="1">
    <location>
        <position position="216"/>
    </location>
    <ligand>
        <name>Mg(2+)</name>
        <dbReference type="ChEBI" id="CHEBI:18420"/>
        <label>3</label>
    </ligand>
</feature>
<reference evidence="4 5" key="1">
    <citation type="submission" date="2018-04" db="EMBL/GenBank/DDBJ databases">
        <title>Genomic Encyclopedia of Archaeal and Bacterial Type Strains, Phase II (KMG-II): from individual species to whole genera.</title>
        <authorList>
            <person name="Goeker M."/>
        </authorList>
    </citation>
    <scope>NUCLEOTIDE SEQUENCE [LARGE SCALE GENOMIC DNA]</scope>
    <source>
        <strain evidence="4 5">DSM 45787</strain>
    </source>
</reference>
<comment type="caution">
    <text evidence="4">The sequence shown here is derived from an EMBL/GenBank/DDBJ whole genome shotgun (WGS) entry which is preliminary data.</text>
</comment>
<accession>A0A2T6BRZ0</accession>
<feature type="binding site" evidence="1">
    <location>
        <position position="52"/>
    </location>
    <ligand>
        <name>substrate</name>
    </ligand>
</feature>